<organism evidence="1 2">
    <name type="scientific">Dermacentor silvarum</name>
    <name type="common">Tick</name>
    <dbReference type="NCBI Taxonomy" id="543639"/>
    <lineage>
        <taxon>Eukaryota</taxon>
        <taxon>Metazoa</taxon>
        <taxon>Ecdysozoa</taxon>
        <taxon>Arthropoda</taxon>
        <taxon>Chelicerata</taxon>
        <taxon>Arachnida</taxon>
        <taxon>Acari</taxon>
        <taxon>Parasitiformes</taxon>
        <taxon>Ixodida</taxon>
        <taxon>Ixodoidea</taxon>
        <taxon>Ixodidae</taxon>
        <taxon>Rhipicephalinae</taxon>
        <taxon>Dermacentor</taxon>
    </lineage>
</organism>
<proteinExistence type="predicted"/>
<comment type="caution">
    <text evidence="1">The sequence shown here is derived from an EMBL/GenBank/DDBJ whole genome shotgun (WGS) entry which is preliminary data.</text>
</comment>
<dbReference type="Proteomes" id="UP000821865">
    <property type="component" value="Chromosome 7"/>
</dbReference>
<keyword evidence="2" id="KW-1185">Reference proteome</keyword>
<dbReference type="EMBL" id="CM023476">
    <property type="protein sequence ID" value="KAH7941449.1"/>
    <property type="molecule type" value="Genomic_DNA"/>
</dbReference>
<evidence type="ECO:0000313" key="1">
    <source>
        <dbReference type="EMBL" id="KAH7941449.1"/>
    </source>
</evidence>
<gene>
    <name evidence="1" type="ORF">HPB49_013772</name>
</gene>
<sequence>MDSDSGVGTGELSELEMQHNLKMTQERRQQLDLLLKLANLKEVKAFKEDQRIYEEPSKLQGRPQAFKGENLPGFRITLDQDDMDIKPPFRSVSIGTSCVARSIQRTGVDHGIQQQEADKGRLSDSDGGPPFYGWLYVISQWSTYAAIPTSTDASGATITSAMSPPARRGSWRKMTESIYNTRGMTAEAYRGKANPELDRDFSTEEDSNESTYKPEYTGEDCEPMDQDSTESEVRAALYDLNSKSAAGPDGISNRLLKNLDDDSIKYLA</sequence>
<accession>A0ACB8CFD1</accession>
<name>A0ACB8CFD1_DERSI</name>
<protein>
    <submittedName>
        <fullName evidence="1">Uncharacterized protein</fullName>
    </submittedName>
</protein>
<evidence type="ECO:0000313" key="2">
    <source>
        <dbReference type="Proteomes" id="UP000821865"/>
    </source>
</evidence>
<reference evidence="1" key="1">
    <citation type="submission" date="2020-05" db="EMBL/GenBank/DDBJ databases">
        <title>Large-scale comparative analyses of tick genomes elucidate their genetic diversity and vector capacities.</title>
        <authorList>
            <person name="Jia N."/>
            <person name="Wang J."/>
            <person name="Shi W."/>
            <person name="Du L."/>
            <person name="Sun Y."/>
            <person name="Zhan W."/>
            <person name="Jiang J."/>
            <person name="Wang Q."/>
            <person name="Zhang B."/>
            <person name="Ji P."/>
            <person name="Sakyi L.B."/>
            <person name="Cui X."/>
            <person name="Yuan T."/>
            <person name="Jiang B."/>
            <person name="Yang W."/>
            <person name="Lam T.T.-Y."/>
            <person name="Chang Q."/>
            <person name="Ding S."/>
            <person name="Wang X."/>
            <person name="Zhu J."/>
            <person name="Ruan X."/>
            <person name="Zhao L."/>
            <person name="Wei J."/>
            <person name="Que T."/>
            <person name="Du C."/>
            <person name="Cheng J."/>
            <person name="Dai P."/>
            <person name="Han X."/>
            <person name="Huang E."/>
            <person name="Gao Y."/>
            <person name="Liu J."/>
            <person name="Shao H."/>
            <person name="Ye R."/>
            <person name="Li L."/>
            <person name="Wei W."/>
            <person name="Wang X."/>
            <person name="Wang C."/>
            <person name="Yang T."/>
            <person name="Huo Q."/>
            <person name="Li W."/>
            <person name="Guo W."/>
            <person name="Chen H."/>
            <person name="Zhou L."/>
            <person name="Ni X."/>
            <person name="Tian J."/>
            <person name="Zhou Y."/>
            <person name="Sheng Y."/>
            <person name="Liu T."/>
            <person name="Pan Y."/>
            <person name="Xia L."/>
            <person name="Li J."/>
            <person name="Zhao F."/>
            <person name="Cao W."/>
        </authorList>
    </citation>
    <scope>NUCLEOTIDE SEQUENCE</scope>
    <source>
        <strain evidence="1">Dsil-2018</strain>
    </source>
</reference>